<organism evidence="2 3">
    <name type="scientific">Alishewanella agri BL06</name>
    <dbReference type="NCBI Taxonomy" id="1195246"/>
    <lineage>
        <taxon>Bacteria</taxon>
        <taxon>Pseudomonadati</taxon>
        <taxon>Pseudomonadota</taxon>
        <taxon>Gammaproteobacteria</taxon>
        <taxon>Alteromonadales</taxon>
        <taxon>Alteromonadaceae</taxon>
        <taxon>Alishewanella</taxon>
    </lineage>
</organism>
<evidence type="ECO:0000256" key="1">
    <source>
        <dbReference type="SAM" id="MobiDB-lite"/>
    </source>
</evidence>
<feature type="region of interest" description="Disordered" evidence="1">
    <location>
        <begin position="1"/>
        <end position="20"/>
    </location>
</feature>
<name>I8U838_9ALTE</name>
<feature type="compositionally biased region" description="Basic residues" evidence="1">
    <location>
        <begin position="1"/>
        <end position="13"/>
    </location>
</feature>
<dbReference type="Proteomes" id="UP000035062">
    <property type="component" value="Unassembled WGS sequence"/>
</dbReference>
<keyword evidence="3" id="KW-1185">Reference proteome</keyword>
<accession>I8U838</accession>
<dbReference type="RefSeq" id="WP_008983954.1">
    <property type="nucleotide sequence ID" value="NZ_AKKU01000011.1"/>
</dbReference>
<dbReference type="AlphaFoldDB" id="I8U838"/>
<dbReference type="STRING" id="1195246.AGRI_05172"/>
<dbReference type="PATRIC" id="fig|1195246.3.peg.1021"/>
<dbReference type="eggNOG" id="ENOG50334IF">
    <property type="taxonomic scope" value="Bacteria"/>
</dbReference>
<gene>
    <name evidence="2" type="ORF">AGRI_05172</name>
</gene>
<evidence type="ECO:0000313" key="3">
    <source>
        <dbReference type="Proteomes" id="UP000035062"/>
    </source>
</evidence>
<comment type="caution">
    <text evidence="2">The sequence shown here is derived from an EMBL/GenBank/DDBJ whole genome shotgun (WGS) entry which is preliminary data.</text>
</comment>
<proteinExistence type="predicted"/>
<protein>
    <submittedName>
        <fullName evidence="2">Uncharacterized protein</fullName>
    </submittedName>
</protein>
<evidence type="ECO:0000313" key="2">
    <source>
        <dbReference type="EMBL" id="EIW89466.1"/>
    </source>
</evidence>
<reference evidence="2 3" key="1">
    <citation type="journal article" date="2012" name="J. Bacteriol.">
        <title>Genome Sequence of Pectin-Degrading Alishewanella agri, Isolated from Landfill Soil.</title>
        <authorList>
            <person name="Kim J."/>
            <person name="Jung J."/>
            <person name="Sung J.S."/>
            <person name="Chun J."/>
            <person name="Park W."/>
        </authorList>
    </citation>
    <scope>NUCLEOTIDE SEQUENCE [LARGE SCALE GENOMIC DNA]</scope>
    <source>
        <strain evidence="2 3">BL06</strain>
    </source>
</reference>
<dbReference type="EMBL" id="AKKU01000011">
    <property type="protein sequence ID" value="EIW89466.1"/>
    <property type="molecule type" value="Genomic_DNA"/>
</dbReference>
<sequence>MRSLNGRRSRRPPSRAQQHNDQQLLALHQLIAEKLLAQPDLALPLLEKLELRYQSGLIKHWGYIRWYSMLTQLDQPELFRHALLEDSESMRRLRRKTLLTGILTEDERQQVLSSEISG</sequence>